<accession>A0A7J8D6V1</accession>
<proteinExistence type="predicted"/>
<feature type="compositionally biased region" description="Gly residues" evidence="1">
    <location>
        <begin position="117"/>
        <end position="129"/>
    </location>
</feature>
<protein>
    <submittedName>
        <fullName evidence="2">Uncharacterized protein</fullName>
    </submittedName>
</protein>
<feature type="compositionally biased region" description="Low complexity" evidence="1">
    <location>
        <begin position="98"/>
        <end position="116"/>
    </location>
</feature>
<sequence>MSDQKNATWDSCTPRLRVRKGLVCLHLVLSLPSKNSFKVGSSWQSCCSFIRNEITVLSLLLCPWGQGVCNNGCHSVWVGRPTSRSPARQDLPISRGPSSSSQAALLAHSANVHGVSGISGSGRGRGSAGPDGPTFDAGEPEPQACPRLRRR</sequence>
<dbReference type="Proteomes" id="UP000593571">
    <property type="component" value="Unassembled WGS sequence"/>
</dbReference>
<dbReference type="EMBL" id="JACASE010000013">
    <property type="protein sequence ID" value="KAF6418795.1"/>
    <property type="molecule type" value="Genomic_DNA"/>
</dbReference>
<reference evidence="2 3" key="1">
    <citation type="journal article" date="2020" name="Nature">
        <title>Six reference-quality genomes reveal evolution of bat adaptations.</title>
        <authorList>
            <person name="Jebb D."/>
            <person name="Huang Z."/>
            <person name="Pippel M."/>
            <person name="Hughes G.M."/>
            <person name="Lavrichenko K."/>
            <person name="Devanna P."/>
            <person name="Winkler S."/>
            <person name="Jermiin L.S."/>
            <person name="Skirmuntt E.C."/>
            <person name="Katzourakis A."/>
            <person name="Burkitt-Gray L."/>
            <person name="Ray D.A."/>
            <person name="Sullivan K.A.M."/>
            <person name="Roscito J.G."/>
            <person name="Kirilenko B.M."/>
            <person name="Davalos L.M."/>
            <person name="Corthals A.P."/>
            <person name="Power M.L."/>
            <person name="Jones G."/>
            <person name="Ransome R.D."/>
            <person name="Dechmann D.K.N."/>
            <person name="Locatelli A.G."/>
            <person name="Puechmaille S.J."/>
            <person name="Fedrigo O."/>
            <person name="Jarvis E.D."/>
            <person name="Hiller M."/>
            <person name="Vernes S.C."/>
            <person name="Myers E.W."/>
            <person name="Teeling E.C."/>
        </authorList>
    </citation>
    <scope>NUCLEOTIDE SEQUENCE [LARGE SCALE GENOMIC DNA]</scope>
    <source>
        <strain evidence="2">MRouAeg1</strain>
        <tissue evidence="2">Muscle</tissue>
    </source>
</reference>
<evidence type="ECO:0000313" key="3">
    <source>
        <dbReference type="Proteomes" id="UP000593571"/>
    </source>
</evidence>
<evidence type="ECO:0000256" key="1">
    <source>
        <dbReference type="SAM" id="MobiDB-lite"/>
    </source>
</evidence>
<gene>
    <name evidence="2" type="ORF">HJG63_008817</name>
</gene>
<evidence type="ECO:0000313" key="2">
    <source>
        <dbReference type="EMBL" id="KAF6418795.1"/>
    </source>
</evidence>
<keyword evidence="3" id="KW-1185">Reference proteome</keyword>
<feature type="region of interest" description="Disordered" evidence="1">
    <location>
        <begin position="83"/>
        <end position="151"/>
    </location>
</feature>
<dbReference type="AlphaFoldDB" id="A0A7J8D6V1"/>
<comment type="caution">
    <text evidence="2">The sequence shown here is derived from an EMBL/GenBank/DDBJ whole genome shotgun (WGS) entry which is preliminary data.</text>
</comment>
<name>A0A7J8D6V1_ROUAE</name>
<organism evidence="2 3">
    <name type="scientific">Rousettus aegyptiacus</name>
    <name type="common">Egyptian fruit bat</name>
    <name type="synonym">Pteropus aegyptiacus</name>
    <dbReference type="NCBI Taxonomy" id="9407"/>
    <lineage>
        <taxon>Eukaryota</taxon>
        <taxon>Metazoa</taxon>
        <taxon>Chordata</taxon>
        <taxon>Craniata</taxon>
        <taxon>Vertebrata</taxon>
        <taxon>Euteleostomi</taxon>
        <taxon>Mammalia</taxon>
        <taxon>Eutheria</taxon>
        <taxon>Laurasiatheria</taxon>
        <taxon>Chiroptera</taxon>
        <taxon>Yinpterochiroptera</taxon>
        <taxon>Pteropodoidea</taxon>
        <taxon>Pteropodidae</taxon>
        <taxon>Rousettinae</taxon>
        <taxon>Rousettus</taxon>
    </lineage>
</organism>